<organism evidence="1 2">
    <name type="scientific">Irpex rosettiformis</name>
    <dbReference type="NCBI Taxonomy" id="378272"/>
    <lineage>
        <taxon>Eukaryota</taxon>
        <taxon>Fungi</taxon>
        <taxon>Dikarya</taxon>
        <taxon>Basidiomycota</taxon>
        <taxon>Agaricomycotina</taxon>
        <taxon>Agaricomycetes</taxon>
        <taxon>Polyporales</taxon>
        <taxon>Irpicaceae</taxon>
        <taxon>Irpex</taxon>
    </lineage>
</organism>
<gene>
    <name evidence="1" type="ORF">BDY19DRAFT_998708</name>
</gene>
<reference evidence="1" key="1">
    <citation type="journal article" date="2021" name="Environ. Microbiol.">
        <title>Gene family expansions and transcriptome signatures uncover fungal adaptations to wood decay.</title>
        <authorList>
            <person name="Hage H."/>
            <person name="Miyauchi S."/>
            <person name="Viragh M."/>
            <person name="Drula E."/>
            <person name="Min B."/>
            <person name="Chaduli D."/>
            <person name="Navarro D."/>
            <person name="Favel A."/>
            <person name="Norest M."/>
            <person name="Lesage-Meessen L."/>
            <person name="Balint B."/>
            <person name="Merenyi Z."/>
            <person name="de Eugenio L."/>
            <person name="Morin E."/>
            <person name="Martinez A.T."/>
            <person name="Baldrian P."/>
            <person name="Stursova M."/>
            <person name="Martinez M.J."/>
            <person name="Novotny C."/>
            <person name="Magnuson J.K."/>
            <person name="Spatafora J.W."/>
            <person name="Maurice S."/>
            <person name="Pangilinan J."/>
            <person name="Andreopoulos W."/>
            <person name="LaButti K."/>
            <person name="Hundley H."/>
            <person name="Na H."/>
            <person name="Kuo A."/>
            <person name="Barry K."/>
            <person name="Lipzen A."/>
            <person name="Henrissat B."/>
            <person name="Riley R."/>
            <person name="Ahrendt S."/>
            <person name="Nagy L.G."/>
            <person name="Grigoriev I.V."/>
            <person name="Martin F."/>
            <person name="Rosso M.N."/>
        </authorList>
    </citation>
    <scope>NUCLEOTIDE SEQUENCE</scope>
    <source>
        <strain evidence="1">CBS 384.51</strain>
    </source>
</reference>
<sequence length="716" mass="79543">MDSRWTDKVTLLKGSDGDYKLTFQDALAACPTPDGKYLITSPNMSYIPMPVWGRLDVSMKADGKFGMEDPLQWPQAYIASSRWKSLMCIPRASHPRRRCDLWHVPTVHLLRSFVEELNRDVESFESSKGPNSHLRWLQLTMTNTLDCLEAPSTERDIIRQLAALERFCCMLIAWLTWDSAFSNLSAVSVIPIVHADLMGCFTTSLSVVGELYHAGIPVWHMRLISTVTPSIHVVSCPPLSPPESLVTDSGNFGSRPVYQGPPGQAQIEAIIFCGSQYIDIEQLPFPEGYSDRNAASNIGLAAVSLLGLPASSSSQAGPSRTASSSRTKKEKQKKKKQQANPHYRPALPKTDPTVSQKFNDPPNPCIPPLLNGWLPALQDGVSELQPTRSSWSLWVPEPHLVTGSPSLLRRQRFVLNWLKIREAWWQLVRNPNTRTSMMSRWWWAYLDDGFDNSAAVHGSHESARQKAIEVLTKTFSGTQFDPADLRPTWFGQPVATVDGALCRQISWEISEMGFRLELMLLDLALLRIDRPSHAAAAERDQWLSQIFPGGNPLLIISFPATDAGLSSPILLERGKSLEGLRRLMLAWPDCPEPLKASQPLSHVSKSVLASLEPMLKSFYVRSFVKVANRPPILPRQRPASSLPFSPMSPQLSPQSPPLPVSPLPTLMSPLPIPCLPFPSSPSFALPSQLPQPSEPHHTYTPPPPTPRLCSQSPPLY</sequence>
<proteinExistence type="predicted"/>
<keyword evidence="2" id="KW-1185">Reference proteome</keyword>
<dbReference type="EMBL" id="MU274977">
    <property type="protein sequence ID" value="KAI0083266.1"/>
    <property type="molecule type" value="Genomic_DNA"/>
</dbReference>
<protein>
    <submittedName>
        <fullName evidence="1">Uncharacterized protein</fullName>
    </submittedName>
</protein>
<accession>A0ACB8TMQ4</accession>
<name>A0ACB8TMQ4_9APHY</name>
<evidence type="ECO:0000313" key="2">
    <source>
        <dbReference type="Proteomes" id="UP001055072"/>
    </source>
</evidence>
<dbReference type="Proteomes" id="UP001055072">
    <property type="component" value="Unassembled WGS sequence"/>
</dbReference>
<evidence type="ECO:0000313" key="1">
    <source>
        <dbReference type="EMBL" id="KAI0083266.1"/>
    </source>
</evidence>
<comment type="caution">
    <text evidence="1">The sequence shown here is derived from an EMBL/GenBank/DDBJ whole genome shotgun (WGS) entry which is preliminary data.</text>
</comment>